<evidence type="ECO:0000313" key="1">
    <source>
        <dbReference type="EnsemblMetazoa" id="SCAU004141-PA"/>
    </source>
</evidence>
<accession>A0A1I8P270</accession>
<dbReference type="EnsemblMetazoa" id="SCAU004141-RA">
    <property type="protein sequence ID" value="SCAU004141-PA"/>
    <property type="gene ID" value="SCAU004141"/>
</dbReference>
<dbReference type="VEuPathDB" id="VectorBase:SCAU004141"/>
<protein>
    <submittedName>
        <fullName evidence="1">Uncharacterized protein</fullName>
    </submittedName>
</protein>
<proteinExistence type="predicted"/>
<reference evidence="1" key="1">
    <citation type="submission" date="2020-05" db="UniProtKB">
        <authorList>
            <consortium name="EnsemblMetazoa"/>
        </authorList>
    </citation>
    <scope>IDENTIFICATION</scope>
    <source>
        <strain evidence="1">USDA</strain>
    </source>
</reference>
<name>A0A1I8P270_STOCA</name>
<dbReference type="AlphaFoldDB" id="A0A1I8P270"/>
<dbReference type="OrthoDB" id="7915757at2759"/>
<dbReference type="Proteomes" id="UP000095300">
    <property type="component" value="Unassembled WGS sequence"/>
</dbReference>
<gene>
    <name evidence="1" type="primary">106095172</name>
</gene>
<dbReference type="KEGG" id="scac:106095172"/>
<sequence>IPIRLGAPAHLVNGDHISQKFFAAVENGERHKAILQSTLQNFVENLQRNLSTSNIRNTAANEIEEDSEKIKVRRLYDLADYFEYSSEMANSFAMAAENFFEVTKKESIALLQKLRQIPSAQRYLPTDVKMHLTDYFAEMEYFHVMFSEIVDESLEYFGNTLRSIQSVFIHFADIQRDLLREWNLRLEGWCFSAYVDFLQLWSTEIFKCASTKELNIAYDVYATTETTAKHIMRQLEFRIQRLYNCFIFGGYQIKCKFLRDPDVDFEPLFAKLDELQQYLDIKIKMGRISLYRSHRNADELVSTKVQEQCIPLDFPQKHMMESLNQCYVPN</sequence>
<keyword evidence="2" id="KW-1185">Reference proteome</keyword>
<organism evidence="1 2">
    <name type="scientific">Stomoxys calcitrans</name>
    <name type="common">Stable fly</name>
    <name type="synonym">Conops calcitrans</name>
    <dbReference type="NCBI Taxonomy" id="35570"/>
    <lineage>
        <taxon>Eukaryota</taxon>
        <taxon>Metazoa</taxon>
        <taxon>Ecdysozoa</taxon>
        <taxon>Arthropoda</taxon>
        <taxon>Hexapoda</taxon>
        <taxon>Insecta</taxon>
        <taxon>Pterygota</taxon>
        <taxon>Neoptera</taxon>
        <taxon>Endopterygota</taxon>
        <taxon>Diptera</taxon>
        <taxon>Brachycera</taxon>
        <taxon>Muscomorpha</taxon>
        <taxon>Muscoidea</taxon>
        <taxon>Muscidae</taxon>
        <taxon>Stomoxys</taxon>
    </lineage>
</organism>
<evidence type="ECO:0000313" key="2">
    <source>
        <dbReference type="Proteomes" id="UP000095300"/>
    </source>
</evidence>